<dbReference type="EMBL" id="JAPFRF010000004">
    <property type="protein sequence ID" value="KAJ7335424.1"/>
    <property type="molecule type" value="Genomic_DNA"/>
</dbReference>
<dbReference type="AlphaFoldDB" id="A0A9Q0Y1P3"/>
<comment type="caution">
    <text evidence="1">The sequence shown here is derived from an EMBL/GenBank/DDBJ whole genome shotgun (WGS) entry which is preliminary data.</text>
</comment>
<evidence type="ECO:0000313" key="2">
    <source>
        <dbReference type="Proteomes" id="UP001142489"/>
    </source>
</evidence>
<reference evidence="1" key="1">
    <citation type="journal article" date="2023" name="DNA Res.">
        <title>Chromosome-level genome assembly of Phrynocephalus forsythii using third-generation DNA sequencing and Hi-C analysis.</title>
        <authorList>
            <person name="Qi Y."/>
            <person name="Zhao W."/>
            <person name="Zhao Y."/>
            <person name="Niu C."/>
            <person name="Cao S."/>
            <person name="Zhang Y."/>
        </authorList>
    </citation>
    <scope>NUCLEOTIDE SEQUENCE</scope>
    <source>
        <tissue evidence="1">Muscle</tissue>
    </source>
</reference>
<dbReference type="Proteomes" id="UP001142489">
    <property type="component" value="Unassembled WGS sequence"/>
</dbReference>
<organism evidence="1 2">
    <name type="scientific">Phrynocephalus forsythii</name>
    <dbReference type="NCBI Taxonomy" id="171643"/>
    <lineage>
        <taxon>Eukaryota</taxon>
        <taxon>Metazoa</taxon>
        <taxon>Chordata</taxon>
        <taxon>Craniata</taxon>
        <taxon>Vertebrata</taxon>
        <taxon>Euteleostomi</taxon>
        <taxon>Lepidosauria</taxon>
        <taxon>Squamata</taxon>
        <taxon>Bifurcata</taxon>
        <taxon>Unidentata</taxon>
        <taxon>Episquamata</taxon>
        <taxon>Toxicofera</taxon>
        <taxon>Iguania</taxon>
        <taxon>Acrodonta</taxon>
        <taxon>Agamidae</taxon>
        <taxon>Agaminae</taxon>
        <taxon>Phrynocephalus</taxon>
    </lineage>
</organism>
<name>A0A9Q0Y1P3_9SAUR</name>
<protein>
    <submittedName>
        <fullName evidence="1">Uncharacterized protein</fullName>
    </submittedName>
</protein>
<accession>A0A9Q0Y1P3</accession>
<feature type="non-terminal residue" evidence="1">
    <location>
        <position position="89"/>
    </location>
</feature>
<keyword evidence="2" id="KW-1185">Reference proteome</keyword>
<sequence>MEGSAPGAKVVWSTIIPRQCWGRPSNEEGLNWPRRGVNWEVSRYVLQIGGAVVGHPGIGKAELFRPDGVHLMDAGLNIFLEDLRKGCKL</sequence>
<dbReference type="SUPFAM" id="SSF52266">
    <property type="entry name" value="SGNH hydrolase"/>
    <property type="match status" value="1"/>
</dbReference>
<dbReference type="OrthoDB" id="9909727at2759"/>
<gene>
    <name evidence="1" type="ORF">JRQ81_013365</name>
</gene>
<proteinExistence type="predicted"/>
<evidence type="ECO:0000313" key="1">
    <source>
        <dbReference type="EMBL" id="KAJ7335424.1"/>
    </source>
</evidence>